<evidence type="ECO:0000256" key="2">
    <source>
        <dbReference type="ARBA" id="ARBA00012528"/>
    </source>
</evidence>
<gene>
    <name evidence="7" type="primary">adrA_3</name>
    <name evidence="7" type="ORF">NCTC11645_03594</name>
</gene>
<dbReference type="STRING" id="673.AL542_02620"/>
<name>A0A377J7Z3_GRIHO</name>
<proteinExistence type="predicted"/>
<dbReference type="Proteomes" id="UP000254512">
    <property type="component" value="Unassembled WGS sequence"/>
</dbReference>
<dbReference type="EMBL" id="UGHD01000003">
    <property type="protein sequence ID" value="STO98607.1"/>
    <property type="molecule type" value="Genomic_DNA"/>
</dbReference>
<feature type="domain" description="GGDEF" evidence="6">
    <location>
        <begin position="370"/>
        <end position="502"/>
    </location>
</feature>
<dbReference type="EC" id="2.7.7.65" evidence="2"/>
<keyword evidence="4" id="KW-1133">Transmembrane helix</keyword>
<evidence type="ECO:0000256" key="4">
    <source>
        <dbReference type="SAM" id="Phobius"/>
    </source>
</evidence>
<dbReference type="GO" id="GO:0052621">
    <property type="term" value="F:diguanylate cyclase activity"/>
    <property type="evidence" value="ECO:0007669"/>
    <property type="project" value="UniProtKB-EC"/>
</dbReference>
<dbReference type="InterPro" id="IPR000160">
    <property type="entry name" value="GGDEF_dom"/>
</dbReference>
<feature type="transmembrane region" description="Helical" evidence="4">
    <location>
        <begin position="185"/>
        <end position="207"/>
    </location>
</feature>
<dbReference type="InterPro" id="IPR043128">
    <property type="entry name" value="Rev_trsase/Diguanyl_cyclase"/>
</dbReference>
<dbReference type="InterPro" id="IPR035965">
    <property type="entry name" value="PAS-like_dom_sf"/>
</dbReference>
<dbReference type="PANTHER" id="PTHR45138">
    <property type="entry name" value="REGULATORY COMPONENTS OF SENSORY TRANSDUCTION SYSTEM"/>
    <property type="match status" value="1"/>
</dbReference>
<evidence type="ECO:0000256" key="3">
    <source>
        <dbReference type="ARBA" id="ARBA00034247"/>
    </source>
</evidence>
<reference evidence="7 8" key="1">
    <citation type="submission" date="2018-06" db="EMBL/GenBank/DDBJ databases">
        <authorList>
            <consortium name="Pathogen Informatics"/>
            <person name="Doyle S."/>
        </authorList>
    </citation>
    <scope>NUCLEOTIDE SEQUENCE [LARGE SCALE GENOMIC DNA]</scope>
    <source>
        <strain evidence="7 8">NCTC11645</strain>
    </source>
</reference>
<dbReference type="PROSITE" id="PS50887">
    <property type="entry name" value="GGDEF"/>
    <property type="match status" value="1"/>
</dbReference>
<dbReference type="AlphaFoldDB" id="A0A377J7Z3"/>
<keyword evidence="4" id="KW-0812">Transmembrane</keyword>
<dbReference type="GO" id="GO:0005886">
    <property type="term" value="C:plasma membrane"/>
    <property type="evidence" value="ECO:0007669"/>
    <property type="project" value="TreeGrafter"/>
</dbReference>
<dbReference type="InterPro" id="IPR029787">
    <property type="entry name" value="Nucleotide_cyclase"/>
</dbReference>
<keyword evidence="4" id="KW-0472">Membrane</keyword>
<dbReference type="InterPro" id="IPR050469">
    <property type="entry name" value="Diguanylate_Cyclase"/>
</dbReference>
<dbReference type="CDD" id="cd00130">
    <property type="entry name" value="PAS"/>
    <property type="match status" value="1"/>
</dbReference>
<dbReference type="GO" id="GO:0043709">
    <property type="term" value="P:cell adhesion involved in single-species biofilm formation"/>
    <property type="evidence" value="ECO:0007669"/>
    <property type="project" value="TreeGrafter"/>
</dbReference>
<dbReference type="SUPFAM" id="SSF55073">
    <property type="entry name" value="Nucleotide cyclase"/>
    <property type="match status" value="1"/>
</dbReference>
<dbReference type="Gene3D" id="3.30.70.270">
    <property type="match status" value="1"/>
</dbReference>
<dbReference type="SMART" id="SM00091">
    <property type="entry name" value="PAS"/>
    <property type="match status" value="1"/>
</dbReference>
<feature type="domain" description="PAS" evidence="5">
    <location>
        <begin position="214"/>
        <end position="284"/>
    </location>
</feature>
<dbReference type="SUPFAM" id="SSF55785">
    <property type="entry name" value="PYP-like sensor domain (PAS domain)"/>
    <property type="match status" value="1"/>
</dbReference>
<evidence type="ECO:0000313" key="7">
    <source>
        <dbReference type="EMBL" id="STO98607.1"/>
    </source>
</evidence>
<keyword evidence="7" id="KW-0548">Nucleotidyltransferase</keyword>
<dbReference type="FunFam" id="3.30.70.270:FF:000001">
    <property type="entry name" value="Diguanylate cyclase domain protein"/>
    <property type="match status" value="1"/>
</dbReference>
<dbReference type="NCBIfam" id="TIGR00254">
    <property type="entry name" value="GGDEF"/>
    <property type="match status" value="1"/>
</dbReference>
<evidence type="ECO:0000256" key="1">
    <source>
        <dbReference type="ARBA" id="ARBA00001946"/>
    </source>
</evidence>
<dbReference type="Gene3D" id="3.30.450.20">
    <property type="entry name" value="PAS domain"/>
    <property type="match status" value="1"/>
</dbReference>
<organism evidence="7 8">
    <name type="scientific">Grimontia hollisae</name>
    <name type="common">Vibrio hollisae</name>
    <dbReference type="NCBI Taxonomy" id="673"/>
    <lineage>
        <taxon>Bacteria</taxon>
        <taxon>Pseudomonadati</taxon>
        <taxon>Pseudomonadota</taxon>
        <taxon>Gammaproteobacteria</taxon>
        <taxon>Vibrionales</taxon>
        <taxon>Vibrionaceae</taxon>
        <taxon>Grimontia</taxon>
    </lineage>
</organism>
<accession>A0A377J7Z3</accession>
<evidence type="ECO:0000259" key="5">
    <source>
        <dbReference type="PROSITE" id="PS50112"/>
    </source>
</evidence>
<dbReference type="GO" id="GO:1902201">
    <property type="term" value="P:negative regulation of bacterial-type flagellum-dependent cell motility"/>
    <property type="evidence" value="ECO:0007669"/>
    <property type="project" value="TreeGrafter"/>
</dbReference>
<sequence>MVMSPRKVNILLVILTLIVAGVLVLHNFQQARHAEYINESWNDKSLEAMQTAMDLAAVERSFGYLGFIHHFKNYVLRRDEVYFREATKAYWVTNDALVRLILSDLPERDVRDLIQVQRTLNEYFRKLNDAYTHYAELSAKKLDAIVRVDDLAARDALSRLRIDIIPNLNEHYQVASQSNARYEQWTLLSITIPFMIIFGFAIVISVVSRKVLMRAREIDVIFQASPDAFIYSDSKGNILRSNQMASDIFGYSALELKKLKIEDLVEPTKQEYHENLRETFVKQGGRRMMGGRNTEIKGVTKSGKRVPLSIAISSFSFEEHQGSIAIIRDITDFKRLESDSMHDALTGVYNRRHIEERFEDEVKRAKRYARALSLLVVDLDNFKNLNDTEGHRAGDKGLVVAAEHLRSQLRKHDHIGRWGGDEFVVICPELDRADAIEIAERIRRRFEAQQFPWCHKMTMSIGVASLSPDTSVMTPRDLFEEADQALYLAKERGRNRVEHFFDLQRPKRVK</sequence>
<dbReference type="NCBIfam" id="TIGR00229">
    <property type="entry name" value="sensory_box"/>
    <property type="match status" value="1"/>
</dbReference>
<dbReference type="CDD" id="cd01949">
    <property type="entry name" value="GGDEF"/>
    <property type="match status" value="1"/>
</dbReference>
<dbReference type="PROSITE" id="PS50112">
    <property type="entry name" value="PAS"/>
    <property type="match status" value="1"/>
</dbReference>
<dbReference type="Pfam" id="PF13426">
    <property type="entry name" value="PAS_9"/>
    <property type="match status" value="1"/>
</dbReference>
<protein>
    <recommendedName>
        <fullName evidence="2">diguanylate cyclase</fullName>
        <ecNumber evidence="2">2.7.7.65</ecNumber>
    </recommendedName>
</protein>
<comment type="cofactor">
    <cofactor evidence="1">
        <name>Mg(2+)</name>
        <dbReference type="ChEBI" id="CHEBI:18420"/>
    </cofactor>
</comment>
<comment type="catalytic activity">
    <reaction evidence="3">
        <text>2 GTP = 3',3'-c-di-GMP + 2 diphosphate</text>
        <dbReference type="Rhea" id="RHEA:24898"/>
        <dbReference type="ChEBI" id="CHEBI:33019"/>
        <dbReference type="ChEBI" id="CHEBI:37565"/>
        <dbReference type="ChEBI" id="CHEBI:58805"/>
        <dbReference type="EC" id="2.7.7.65"/>
    </reaction>
</comment>
<evidence type="ECO:0000259" key="6">
    <source>
        <dbReference type="PROSITE" id="PS50887"/>
    </source>
</evidence>
<dbReference type="InterPro" id="IPR000014">
    <property type="entry name" value="PAS"/>
</dbReference>
<dbReference type="SMART" id="SM00267">
    <property type="entry name" value="GGDEF"/>
    <property type="match status" value="1"/>
</dbReference>
<dbReference type="Pfam" id="PF00990">
    <property type="entry name" value="GGDEF"/>
    <property type="match status" value="1"/>
</dbReference>
<evidence type="ECO:0000313" key="8">
    <source>
        <dbReference type="Proteomes" id="UP000254512"/>
    </source>
</evidence>
<dbReference type="PANTHER" id="PTHR45138:SF9">
    <property type="entry name" value="DIGUANYLATE CYCLASE DGCM-RELATED"/>
    <property type="match status" value="1"/>
</dbReference>
<keyword evidence="7" id="KW-0808">Transferase</keyword>